<name>A0AAU8FYL9_9MICO</name>
<feature type="region of interest" description="Disordered" evidence="1">
    <location>
        <begin position="1"/>
        <end position="30"/>
    </location>
</feature>
<organism evidence="3">
    <name type="scientific">Cellulosimicrobium sp. ES-005</name>
    <dbReference type="NCBI Taxonomy" id="3163031"/>
    <lineage>
        <taxon>Bacteria</taxon>
        <taxon>Bacillati</taxon>
        <taxon>Actinomycetota</taxon>
        <taxon>Actinomycetes</taxon>
        <taxon>Micrococcales</taxon>
        <taxon>Promicromonosporaceae</taxon>
        <taxon>Cellulosimicrobium</taxon>
    </lineage>
</organism>
<keyword evidence="2" id="KW-0472">Membrane</keyword>
<keyword evidence="2" id="KW-0812">Transmembrane</keyword>
<dbReference type="AlphaFoldDB" id="A0AAU8FYL9"/>
<protein>
    <recommendedName>
        <fullName evidence="4">DUF732 domain-containing protein</fullName>
    </recommendedName>
</protein>
<reference evidence="3" key="1">
    <citation type="submission" date="2024-06" db="EMBL/GenBank/DDBJ databases">
        <title>Complete genome sequence of the cellulolytic actinobacterium, Cellulosimicrobium ES-005.</title>
        <authorList>
            <person name="Matthews C.T."/>
            <person name="Underwood K.D."/>
            <person name="Ghanchi K.M."/>
            <person name="Fields S.D."/>
            <person name="Gardner S.G."/>
        </authorList>
    </citation>
    <scope>NUCLEOTIDE SEQUENCE</scope>
    <source>
        <strain evidence="3">ES-005</strain>
    </source>
</reference>
<dbReference type="RefSeq" id="WP_353707544.1">
    <property type="nucleotide sequence ID" value="NZ_CP159290.1"/>
</dbReference>
<feature type="transmembrane region" description="Helical" evidence="2">
    <location>
        <begin position="206"/>
        <end position="229"/>
    </location>
</feature>
<evidence type="ECO:0000313" key="3">
    <source>
        <dbReference type="EMBL" id="XCH29221.1"/>
    </source>
</evidence>
<feature type="compositionally biased region" description="Basic and acidic residues" evidence="1">
    <location>
        <begin position="1"/>
        <end position="23"/>
    </location>
</feature>
<feature type="region of interest" description="Disordered" evidence="1">
    <location>
        <begin position="233"/>
        <end position="269"/>
    </location>
</feature>
<gene>
    <name evidence="3" type="ORF">ABRQ22_16765</name>
</gene>
<accession>A0AAU8FYL9</accession>
<dbReference type="EMBL" id="CP159290">
    <property type="protein sequence ID" value="XCH29221.1"/>
    <property type="molecule type" value="Genomic_DNA"/>
</dbReference>
<evidence type="ECO:0000256" key="1">
    <source>
        <dbReference type="SAM" id="MobiDB-lite"/>
    </source>
</evidence>
<evidence type="ECO:0008006" key="4">
    <source>
        <dbReference type="Google" id="ProtNLM"/>
    </source>
</evidence>
<sequence length="353" mass="37683">MEDESNRAGDARDRTDGAGEGEKRRKLRVRRGDGEWKEIEPAPPIDIDDPEIAAIGLLKQEDVAAIIENKDDPRHAAALEYERLRGLRNKRWAARIGEALGASPSAAAKSVLDSLGEAARGSVDLAALAYPTPPMAPITGAGEGSRLLDLEPVHNPTYDVLVEQQKANGLASDANEILSGMADLARDEANAARKDASDAARKTRHALVAAWVAVGVTVVVGAVQVAVALNPPQMSATDPSLANEATPSPESVQPETPLPEPSAPYSDPATWTDAEKRAVQELRSGLPGVDPHFSDEQAAEFLRFGHLACDSLTAGEGWRDIATQFPSLPQQEVLPVIGEMWAELCPEVPFDPR</sequence>
<proteinExistence type="predicted"/>
<keyword evidence="2" id="KW-1133">Transmembrane helix</keyword>
<evidence type="ECO:0000256" key="2">
    <source>
        <dbReference type="SAM" id="Phobius"/>
    </source>
</evidence>
<feature type="compositionally biased region" description="Polar residues" evidence="1">
    <location>
        <begin position="233"/>
        <end position="254"/>
    </location>
</feature>